<dbReference type="Proteomes" id="UP000501747">
    <property type="component" value="Chromosome"/>
</dbReference>
<gene>
    <name evidence="1" type="ORF">G7082_00185</name>
</gene>
<protein>
    <submittedName>
        <fullName evidence="1">Uncharacterized protein</fullName>
    </submittedName>
</protein>
<evidence type="ECO:0000313" key="1">
    <source>
        <dbReference type="EMBL" id="QIL47056.1"/>
    </source>
</evidence>
<organism evidence="1 2">
    <name type="scientific">Vagococcus hydrophili</name>
    <dbReference type="NCBI Taxonomy" id="2714947"/>
    <lineage>
        <taxon>Bacteria</taxon>
        <taxon>Bacillati</taxon>
        <taxon>Bacillota</taxon>
        <taxon>Bacilli</taxon>
        <taxon>Lactobacillales</taxon>
        <taxon>Enterococcaceae</taxon>
        <taxon>Vagococcus</taxon>
    </lineage>
</organism>
<accession>A0A6G8APX7</accession>
<dbReference type="RefSeq" id="WP_166033168.1">
    <property type="nucleotide sequence ID" value="NZ_CP049887.1"/>
</dbReference>
<dbReference type="EMBL" id="CP049887">
    <property type="protein sequence ID" value="QIL47056.1"/>
    <property type="molecule type" value="Genomic_DNA"/>
</dbReference>
<name>A0A6G8APX7_9ENTE</name>
<evidence type="ECO:0000313" key="2">
    <source>
        <dbReference type="Proteomes" id="UP000501747"/>
    </source>
</evidence>
<dbReference type="KEGG" id="vhy:G7082_00185"/>
<reference evidence="1 2" key="1">
    <citation type="submission" date="2020-03" db="EMBL/GenBank/DDBJ databases">
        <title>Vagococcus sp. nov., isolated from beetles.</title>
        <authorList>
            <person name="Hyun D.-W."/>
            <person name="Bae J.-W."/>
        </authorList>
    </citation>
    <scope>NUCLEOTIDE SEQUENCE [LARGE SCALE GENOMIC DNA]</scope>
    <source>
        <strain evidence="1 2">HDW17B</strain>
    </source>
</reference>
<proteinExistence type="predicted"/>
<sequence>MCKDCYGKGVIHQINGFTGITTFGPCHCNKPKPHKQWLSDLIKKMAEYNGIHENVIRKDLGMELIKE</sequence>
<keyword evidence="2" id="KW-1185">Reference proteome</keyword>
<dbReference type="AlphaFoldDB" id="A0A6G8APX7"/>